<evidence type="ECO:0000256" key="6">
    <source>
        <dbReference type="ARBA" id="ARBA00023015"/>
    </source>
</evidence>
<keyword evidence="5" id="KW-0067">ATP-binding</keyword>
<dbReference type="GO" id="GO:0005524">
    <property type="term" value="F:ATP binding"/>
    <property type="evidence" value="ECO:0007669"/>
    <property type="project" value="UniProtKB-KW"/>
</dbReference>
<dbReference type="InterPro" id="IPR014001">
    <property type="entry name" value="Helicase_ATP-bd"/>
</dbReference>
<feature type="compositionally biased region" description="Gly residues" evidence="10">
    <location>
        <begin position="374"/>
        <end position="397"/>
    </location>
</feature>
<feature type="region of interest" description="Disordered" evidence="10">
    <location>
        <begin position="1459"/>
        <end position="1743"/>
    </location>
</feature>
<feature type="compositionally biased region" description="Low complexity" evidence="10">
    <location>
        <begin position="1378"/>
        <end position="1396"/>
    </location>
</feature>
<evidence type="ECO:0000259" key="11">
    <source>
        <dbReference type="PROSITE" id="PS50013"/>
    </source>
</evidence>
<reference evidence="14" key="2">
    <citation type="submission" date="2020-05" db="UniProtKB">
        <authorList>
            <consortium name="EnsemblMetazoa"/>
        </authorList>
    </citation>
    <scope>IDENTIFICATION</scope>
    <source>
        <strain evidence="14">Epiroticus2</strain>
    </source>
</reference>
<feature type="region of interest" description="Disordered" evidence="10">
    <location>
        <begin position="957"/>
        <end position="1432"/>
    </location>
</feature>
<evidence type="ECO:0000256" key="1">
    <source>
        <dbReference type="ARBA" id="ARBA00004123"/>
    </source>
</evidence>
<organism evidence="14 15">
    <name type="scientific">Anopheles epiroticus</name>
    <dbReference type="NCBI Taxonomy" id="199890"/>
    <lineage>
        <taxon>Eukaryota</taxon>
        <taxon>Metazoa</taxon>
        <taxon>Ecdysozoa</taxon>
        <taxon>Arthropoda</taxon>
        <taxon>Hexapoda</taxon>
        <taxon>Insecta</taxon>
        <taxon>Pterygota</taxon>
        <taxon>Neoptera</taxon>
        <taxon>Endopterygota</taxon>
        <taxon>Diptera</taxon>
        <taxon>Nematocera</taxon>
        <taxon>Culicoidea</taxon>
        <taxon>Culicidae</taxon>
        <taxon>Anophelinae</taxon>
        <taxon>Anopheles</taxon>
    </lineage>
</organism>
<evidence type="ECO:0000256" key="7">
    <source>
        <dbReference type="ARBA" id="ARBA00023125"/>
    </source>
</evidence>
<feature type="region of interest" description="Disordered" evidence="10">
    <location>
        <begin position="494"/>
        <end position="515"/>
    </location>
</feature>
<dbReference type="FunFam" id="3.40.50.10810:FF:000003">
    <property type="entry name" value="chromodomain-helicase-DNA-binding protein 8 isoform X4"/>
    <property type="match status" value="1"/>
</dbReference>
<evidence type="ECO:0000313" key="14">
    <source>
        <dbReference type="EnsemblMetazoa" id="AEPI001385-PA"/>
    </source>
</evidence>
<dbReference type="Pfam" id="PF00176">
    <property type="entry name" value="SNF2-rel_dom"/>
    <property type="match status" value="1"/>
</dbReference>
<feature type="compositionally biased region" description="Basic and acidic residues" evidence="10">
    <location>
        <begin position="1486"/>
        <end position="1496"/>
    </location>
</feature>
<dbReference type="SUPFAM" id="SSF54160">
    <property type="entry name" value="Chromo domain-like"/>
    <property type="match status" value="2"/>
</dbReference>
<evidence type="ECO:0000256" key="8">
    <source>
        <dbReference type="ARBA" id="ARBA00023163"/>
    </source>
</evidence>
<feature type="compositionally biased region" description="Basic and acidic residues" evidence="10">
    <location>
        <begin position="1512"/>
        <end position="1533"/>
    </location>
</feature>
<dbReference type="GO" id="GO:0005634">
    <property type="term" value="C:nucleus"/>
    <property type="evidence" value="ECO:0007669"/>
    <property type="project" value="UniProtKB-SubCell"/>
</dbReference>
<dbReference type="FunFam" id="2.40.50.40:FF:000001">
    <property type="entry name" value="chromodomain-helicase-DNA-binding protein 8 isoform X4"/>
    <property type="match status" value="1"/>
</dbReference>
<dbReference type="CDD" id="cd18793">
    <property type="entry name" value="SF2_C_SNF"/>
    <property type="match status" value="1"/>
</dbReference>
<feature type="region of interest" description="Disordered" evidence="10">
    <location>
        <begin position="820"/>
        <end position="853"/>
    </location>
</feature>
<dbReference type="Gene3D" id="3.40.50.300">
    <property type="entry name" value="P-loop containing nucleotide triphosphate hydrolases"/>
    <property type="match status" value="1"/>
</dbReference>
<dbReference type="CDD" id="cd18668">
    <property type="entry name" value="CD1_tandem_CHD5-9_like"/>
    <property type="match status" value="1"/>
</dbReference>
<feature type="compositionally biased region" description="Basic and acidic residues" evidence="10">
    <location>
        <begin position="1343"/>
        <end position="1358"/>
    </location>
</feature>
<evidence type="ECO:0000256" key="5">
    <source>
        <dbReference type="ARBA" id="ARBA00022840"/>
    </source>
</evidence>
<feature type="domain" description="Helicase ATP-binding" evidence="12">
    <location>
        <begin position="1911"/>
        <end position="2085"/>
    </location>
</feature>
<dbReference type="GO" id="GO:0010468">
    <property type="term" value="P:regulation of gene expression"/>
    <property type="evidence" value="ECO:0007669"/>
    <property type="project" value="TreeGrafter"/>
</dbReference>
<reference evidence="15" key="1">
    <citation type="submission" date="2013-03" db="EMBL/GenBank/DDBJ databases">
        <title>The Genome Sequence of Anopheles epiroticus epiroticus2.</title>
        <authorList>
            <consortium name="The Broad Institute Genomics Platform"/>
            <person name="Neafsey D.E."/>
            <person name="Howell P."/>
            <person name="Walker B."/>
            <person name="Young S.K."/>
            <person name="Zeng Q."/>
            <person name="Gargeya S."/>
            <person name="Fitzgerald M."/>
            <person name="Haas B."/>
            <person name="Abouelleil A."/>
            <person name="Allen A.W."/>
            <person name="Alvarado L."/>
            <person name="Arachchi H.M."/>
            <person name="Berlin A.M."/>
            <person name="Chapman S.B."/>
            <person name="Gainer-Dewar J."/>
            <person name="Goldberg J."/>
            <person name="Griggs A."/>
            <person name="Gujja S."/>
            <person name="Hansen M."/>
            <person name="Howarth C."/>
            <person name="Imamovic A."/>
            <person name="Ireland A."/>
            <person name="Larimer J."/>
            <person name="McCowan C."/>
            <person name="Murphy C."/>
            <person name="Pearson M."/>
            <person name="Poon T.W."/>
            <person name="Priest M."/>
            <person name="Roberts A."/>
            <person name="Saif S."/>
            <person name="Shea T."/>
            <person name="Sisk P."/>
            <person name="Sykes S."/>
            <person name="Wortman J."/>
            <person name="Nusbaum C."/>
            <person name="Birren B."/>
        </authorList>
    </citation>
    <scope>NUCLEOTIDE SEQUENCE [LARGE SCALE GENOMIC DNA]</scope>
    <source>
        <strain evidence="15">Epiroticus2</strain>
    </source>
</reference>
<keyword evidence="7" id="KW-0238">DNA-binding</keyword>
<keyword evidence="3" id="KW-0547">Nucleotide-binding</keyword>
<dbReference type="GO" id="GO:0003682">
    <property type="term" value="F:chromatin binding"/>
    <property type="evidence" value="ECO:0007669"/>
    <property type="project" value="TreeGrafter"/>
</dbReference>
<evidence type="ECO:0000256" key="4">
    <source>
        <dbReference type="ARBA" id="ARBA00022801"/>
    </source>
</evidence>
<dbReference type="InterPro" id="IPR023780">
    <property type="entry name" value="Chromo_domain"/>
</dbReference>
<dbReference type="Pfam" id="PF00271">
    <property type="entry name" value="Helicase_C"/>
    <property type="match status" value="1"/>
</dbReference>
<dbReference type="GO" id="GO:0000791">
    <property type="term" value="C:euchromatin"/>
    <property type="evidence" value="ECO:0007669"/>
    <property type="project" value="UniProtKB-ARBA"/>
</dbReference>
<feature type="region of interest" description="Disordered" evidence="10">
    <location>
        <begin position="2653"/>
        <end position="2743"/>
    </location>
</feature>
<feature type="domain" description="Helicase C-terminal" evidence="13">
    <location>
        <begin position="2224"/>
        <end position="2380"/>
    </location>
</feature>
<evidence type="ECO:0000259" key="13">
    <source>
        <dbReference type="PROSITE" id="PS51194"/>
    </source>
</evidence>
<keyword evidence="6" id="KW-0805">Transcription regulation</keyword>
<feature type="compositionally biased region" description="Polar residues" evidence="10">
    <location>
        <begin position="1049"/>
        <end position="1067"/>
    </location>
</feature>
<feature type="compositionally biased region" description="Acidic residues" evidence="10">
    <location>
        <begin position="1122"/>
        <end position="1134"/>
    </location>
</feature>
<feature type="compositionally biased region" description="Basic and acidic residues" evidence="10">
    <location>
        <begin position="1319"/>
        <end position="1330"/>
    </location>
</feature>
<feature type="compositionally biased region" description="Low complexity" evidence="10">
    <location>
        <begin position="260"/>
        <end position="269"/>
    </location>
</feature>
<feature type="compositionally biased region" description="Polar residues" evidence="10">
    <location>
        <begin position="499"/>
        <end position="515"/>
    </location>
</feature>
<comment type="subcellular location">
    <subcellularLocation>
        <location evidence="1">Nucleus</location>
    </subcellularLocation>
</comment>
<feature type="compositionally biased region" description="Low complexity" evidence="10">
    <location>
        <begin position="1068"/>
        <end position="1082"/>
    </location>
</feature>
<feature type="compositionally biased region" description="Basic and acidic residues" evidence="10">
    <location>
        <begin position="1603"/>
        <end position="1626"/>
    </location>
</feature>
<dbReference type="CDD" id="cd18663">
    <property type="entry name" value="CD2_tandem_CHD5-9_like"/>
    <property type="match status" value="1"/>
</dbReference>
<dbReference type="EnsemblMetazoa" id="AEPI001385-RA">
    <property type="protein sequence ID" value="AEPI001385-PA"/>
    <property type="gene ID" value="AEPI001385"/>
</dbReference>
<evidence type="ECO:0008006" key="16">
    <source>
        <dbReference type="Google" id="ProtNLM"/>
    </source>
</evidence>
<feature type="region of interest" description="Disordered" evidence="10">
    <location>
        <begin position="2498"/>
        <end position="2547"/>
    </location>
</feature>
<dbReference type="InterPro" id="IPR027417">
    <property type="entry name" value="P-loop_NTPase"/>
</dbReference>
<dbReference type="PROSITE" id="PS51192">
    <property type="entry name" value="HELICASE_ATP_BIND_1"/>
    <property type="match status" value="1"/>
</dbReference>
<dbReference type="CDD" id="cd17995">
    <property type="entry name" value="DEXHc_CHD6_7_8_9"/>
    <property type="match status" value="1"/>
</dbReference>
<feature type="compositionally biased region" description="Low complexity" evidence="10">
    <location>
        <begin position="825"/>
        <end position="838"/>
    </location>
</feature>
<sequence length="2911" mass="314372">MDAYYRYDPTAPRGMGPPGSNAGGPYARHRAPHPMQQQQPPPQSQYPSYHQPAGTDSMYSMPDHTTAGMAGMGDVVWGAQPPPPPQANPYASPMGYGLPQGPPQGPTQRQTPTGYRQHMGGYPQQDPQKLQYPTQQSMMGGMMPPQQGYGSLGQPQQQQQQQQQQQPPQQQQPQQQQQQQAQQQQQRVSQHYPQPGHSMYPGAPSAAQSAYGAYGPAAAAMQQHAARSAQHVYNQHQLDPSGGYGQHLVSGGQVPTSLHQLGAPQQQPPGAGGVPGGLAPTHPSQQPSHLPPQSQQQLHQTHNSQAQQHPQQHPGLSGLGGGPQPTQQQQQQQGQHPGMVHPGAQQPNAPGAGLHGLGGPLGPQQQHPMTHGTGMPGVPGGGGGAGGAGGPGGGGYGASAPQQQSYLPNAATKQQPTQHGGSPQYRAPFPQLSPQMSPRPPQMSPHTQMSPRPVMSPAKPPGGVPPVATSQSPQATITSTHSPHLGAGIVAGSGGMQSPRPQTGTKLTASSSGGSVDNLQAAGVLDESMKDSSNMGDGSNLMDSAKQVGEETLGGYNSDASMLQASGNTDSAAMEQQQQQMLLDSVASDVVTPAGLTDLQAPEVTTATKSPLETLVPTSTTTSASESTISPGGEPIISTSSGTGLMSGVGVQPTNVTGTPATYAQALSGQMPQTMATAGTPGSGMYGMHQVGGTMMQQQQQQQQMQGVPPTGQTAGGAGDMMVPPPPPPYQTPPMMSHSQERAAIKQQMQDMYKLPMADNQEKMMRLQERMAMLQQHEAADGCQGLGPQPCLLMQPPHPLYPVAPTMTPTAAAAAAAMIDSPQVTSTTGRGRGRTPSSKPRKPRAKKGDKLLAQQEAAAAAATVVGQTGLITSGDETSQSNLLAPFSAASAGTTGINTPTPTTLLPVSEDSVTAGTGLPEVSPDGSSFHELMSLESSGGGMGMACVGDLSQDNLSCSGTGDLDTSTDASGKKIKKPRKPREPKKPAKGAAADGGVAKEPTPKKESKKKDSKDSKKKKKKSVASSDGDNSMSMEDELPDGGVTGDLELSKSGTTTSEPDENQSLASLMNAQNSNDANAAAPSAEMVVESAAEDGKEQEAVPTANDAIESTEQDAGDATSSNVDGEEAVAEKEDENIAVTTKEGEQEAEVDGNDQSKGAVITTTSEVTEGSGVPLDEVTDFDDIPVSKISKSELTKEDEEKKDVPEEGATAEPEPETPTKSKSKKSSKKSKEPGSEGGGSSSSSRNRSRPSGGGSSSSRRSGGSKSSGGGSKSRSRRSRMIVTESDGEGDDLLSTPPPSPPPDTEADSSKRRSARNTQRKKYVDDVMLRFSDDESGIISPTPTGSRKDRRSDGGSERKEGLAPTDVNVAGDEAGSAAPDGSVAGVSGEAGSVVAAGSEQPGDGEGKVSTTDGVKMAPGTVELGPDGKPIDEASKPNANYVYVNTSEEDSMVVQYVLAVRKGRRELKPDPPPPPPKEKTPEPAEGSAEETVKSEPKDGEESAAAGEVDETTISKAEVKEESKEVSEDGDCKKKDADSPQEETALTTTVDASMETSEESKSTVENISAEANTAEENVVEAEQNVSADDNSKSNEKMETDDQESVDASAKEGADKKEVSTDADPQHLKESVDAVAAKESMETEEEAPITLSVNTEEDEKSEQPNGEPPHETVSADADKAEGKTKEVAAESVEKMEVDGESEGAVKKPDIDAVKKEDTEGESSTSEKSTEVVKKEDGESASTESDEKKPEPVYIDVEEYFVKYRNFSYLHCEWRTEDELLKGDKRVGNKIKRFLMKQQQQLNIFESLDEEPFNPDFVEVDRVLDVSELVDDEGKTVKHYLVKWKSLPYEDSTWELEDDVDQLKIEQYYKFNKIPPKSEWKTKKRPHPDQWKPLPESPTFKGGNKLRPYQLEGLNWLRYSWYKGNNCILADEMGLGKTIQSLTFVNSVYEYGIRGPFLVIAPLSTIPNWQREFEGWTEMNVIVYHGSATSRQMIQDYEVYYRTETGKLIRDITKFNVLITTFEMIVTDYQDLKNFTWRACVIDEAHRLKNRNCKLLEGLRQLNLEHRVLLSGTPLQNNVNELFSLLNFLEPSQFACSDEFLREFGSLKTESEVLKLQALLKPMMLRRLKDDVEKSLAPKEETIVEVELTNIQKKYYRGILEQNFSFLMKGTTSANIPNLMNTMMELRKCCIHPYLLNGAEDQIQYDYRQQHGEDAESYYKNLIVSSGKMVLIDKLLPKLRANGHRVLIFSQMVRCLDILEDYLMYKKYPFERIDGRIRGNLRQAAIDRYSKPDSDRFVFLLCTKAGGLGINLTAADTVIIYDSDWNPQNDLQAQARCHRIGQQKMVKIYRLLCRNTYEREMFDKASLKLGLDKAVLQSMNTGQNKDGTQRQLSKKEIEDLLKKGAYGAVMDDDAGDKFCEEDIDSILLRRTQVITMESEKGSTFSKASFAASANRSDINIDDPDFWNKWAKKAEIDPTACEKDETEDLVIAEPRRRTQIKRYGHDDGVMDISDESSGEQGSDGEEGGIGLKTRSKRTRGAKERKKLQQQMQHDDYVPRDRETLAVLGADEVSYGNWARSECFKVEKGLLSHGWARWTEILEQGQFKRGWREQDIEDCARVILLYCLERYQGDEKIKNFIWDLITPNEGGEQREIARNHSGLHNLVPRGRNAKATGGNGGGGNGGGGGGSPVIAQPAAGSTTPAPQCSGTTDVNEDASSNSSGTKAEKSAKSGSDTGGTTTPVSDPHHWSKDEKYDTETLLDINYKKHLTRHANKVLLRVRMLYYIKHEVLGDLVNQINEGANASDLPIRPPPTPDQLPCSWWNPNCCDRSLLVGTYKHGCENYRGMRADPMLCFQSHCGPGDGTVEETTIVKETDDDANSKLGDNEEDPEDGVPSETTRSASVGIESKDDMKPIVVFK</sequence>
<dbReference type="Gene3D" id="2.40.50.40">
    <property type="match status" value="2"/>
</dbReference>
<dbReference type="Pfam" id="PF00385">
    <property type="entry name" value="Chromo"/>
    <property type="match status" value="1"/>
</dbReference>
<dbReference type="PROSITE" id="PS51194">
    <property type="entry name" value="HELICASE_CTER"/>
    <property type="match status" value="1"/>
</dbReference>
<feature type="compositionally biased region" description="Polar residues" evidence="10">
    <location>
        <begin position="125"/>
        <end position="134"/>
    </location>
</feature>
<feature type="compositionally biased region" description="Basic residues" evidence="10">
    <location>
        <begin position="2525"/>
        <end position="2539"/>
    </location>
</feature>
<feature type="compositionally biased region" description="Low complexity" evidence="10">
    <location>
        <begin position="135"/>
        <end position="186"/>
    </location>
</feature>
<dbReference type="VEuPathDB" id="VectorBase:AEPI001385"/>
<feature type="compositionally biased region" description="Acidic residues" evidence="10">
    <location>
        <begin position="2504"/>
        <end position="2518"/>
    </location>
</feature>
<evidence type="ECO:0000256" key="3">
    <source>
        <dbReference type="ARBA" id="ARBA00022741"/>
    </source>
</evidence>
<dbReference type="Proteomes" id="UP000075885">
    <property type="component" value="Unassembled WGS sequence"/>
</dbReference>
<dbReference type="GO" id="GO:0003677">
    <property type="term" value="F:DNA binding"/>
    <property type="evidence" value="ECO:0007669"/>
    <property type="project" value="UniProtKB-KW"/>
</dbReference>
<feature type="region of interest" description="Disordered" evidence="10">
    <location>
        <begin position="1"/>
        <end position="477"/>
    </location>
</feature>
<feature type="compositionally biased region" description="Pro residues" evidence="10">
    <location>
        <begin position="723"/>
        <end position="732"/>
    </location>
</feature>
<feature type="compositionally biased region" description="Low complexity" evidence="10">
    <location>
        <begin position="1564"/>
        <end position="1582"/>
    </location>
</feature>
<accession>A0A182P3A1</accession>
<keyword evidence="2" id="KW-0677">Repeat</keyword>
<dbReference type="PANTHER" id="PTHR45623">
    <property type="entry name" value="CHROMODOMAIN-HELICASE-DNA-BINDING PROTEIN 3-RELATED-RELATED"/>
    <property type="match status" value="1"/>
</dbReference>
<keyword evidence="4" id="KW-0378">Hydrolase</keyword>
<evidence type="ECO:0000313" key="15">
    <source>
        <dbReference type="Proteomes" id="UP000075885"/>
    </source>
</evidence>
<feature type="compositionally biased region" description="Basic residues" evidence="10">
    <location>
        <begin position="971"/>
        <end position="981"/>
    </location>
</feature>
<dbReference type="FunFam" id="3.40.50.300:FF:000015">
    <property type="entry name" value="chromodomain-helicase-DNA-binding protein 9 isoform X1"/>
    <property type="match status" value="1"/>
</dbReference>
<dbReference type="GO" id="GO:0034728">
    <property type="term" value="P:nucleosome organization"/>
    <property type="evidence" value="ECO:0007669"/>
    <property type="project" value="UniProtKB-ARBA"/>
</dbReference>
<feature type="compositionally biased region" description="Basic residues" evidence="10">
    <location>
        <begin position="1309"/>
        <end position="1318"/>
    </location>
</feature>
<feature type="compositionally biased region" description="Polar residues" evidence="10">
    <location>
        <begin position="2690"/>
        <end position="2716"/>
    </location>
</feature>
<feature type="compositionally biased region" description="Polar residues" evidence="10">
    <location>
        <begin position="1151"/>
        <end position="1166"/>
    </location>
</feature>
<proteinExistence type="predicted"/>
<keyword evidence="15" id="KW-1185">Reference proteome</keyword>
<dbReference type="InterPro" id="IPR001650">
    <property type="entry name" value="Helicase_C-like"/>
</dbReference>
<feature type="compositionally biased region" description="Polar residues" evidence="10">
    <location>
        <begin position="1537"/>
        <end position="1550"/>
    </location>
</feature>
<dbReference type="InterPro" id="IPR049730">
    <property type="entry name" value="SNF2/RAD54-like_C"/>
</dbReference>
<feature type="compositionally biased region" description="Basic and acidic residues" evidence="10">
    <location>
        <begin position="1721"/>
        <end position="1731"/>
    </location>
</feature>
<keyword evidence="9" id="KW-0539">Nucleus</keyword>
<dbReference type="InterPro" id="IPR000953">
    <property type="entry name" value="Chromo/chromo_shadow_dom"/>
</dbReference>
<feature type="region of interest" description="Disordered" evidence="10">
    <location>
        <begin position="707"/>
        <end position="737"/>
    </location>
</feature>
<feature type="compositionally biased region" description="Low complexity" evidence="10">
    <location>
        <begin position="324"/>
        <end position="338"/>
    </location>
</feature>
<dbReference type="PROSITE" id="PS50013">
    <property type="entry name" value="CHROMO_2"/>
    <property type="match status" value="1"/>
</dbReference>
<dbReference type="InterPro" id="IPR016197">
    <property type="entry name" value="Chromo-like_dom_sf"/>
</dbReference>
<evidence type="ECO:0000256" key="10">
    <source>
        <dbReference type="SAM" id="MobiDB-lite"/>
    </source>
</evidence>
<keyword evidence="8" id="KW-0804">Transcription</keyword>
<feature type="compositionally biased region" description="Basic and acidic residues" evidence="10">
    <location>
        <begin position="1670"/>
        <end position="1711"/>
    </location>
</feature>
<feature type="domain" description="Chromo" evidence="11">
    <location>
        <begin position="1811"/>
        <end position="1866"/>
    </location>
</feature>
<protein>
    <recommendedName>
        <fullName evidence="16">DNA helicase</fullName>
    </recommendedName>
</protein>
<evidence type="ECO:0000256" key="2">
    <source>
        <dbReference type="ARBA" id="ARBA00022737"/>
    </source>
</evidence>
<feature type="region of interest" description="Disordered" evidence="10">
    <location>
        <begin position="2866"/>
        <end position="2911"/>
    </location>
</feature>
<feature type="compositionally biased region" description="Basic and acidic residues" evidence="10">
    <location>
        <begin position="1188"/>
        <end position="1203"/>
    </location>
</feature>
<dbReference type="STRING" id="199890.A0A182P3A1"/>
<dbReference type="GO" id="GO:0140658">
    <property type="term" value="F:ATP-dependent chromatin remodeler activity"/>
    <property type="evidence" value="ECO:0007669"/>
    <property type="project" value="TreeGrafter"/>
</dbReference>
<feature type="compositionally biased region" description="Low complexity" evidence="10">
    <location>
        <begin position="277"/>
        <end position="316"/>
    </location>
</feature>
<dbReference type="GO" id="GO:0042393">
    <property type="term" value="F:histone binding"/>
    <property type="evidence" value="ECO:0007669"/>
    <property type="project" value="TreeGrafter"/>
</dbReference>
<evidence type="ECO:0000259" key="12">
    <source>
        <dbReference type="PROSITE" id="PS51192"/>
    </source>
</evidence>
<dbReference type="SMART" id="SM00490">
    <property type="entry name" value="HELICc"/>
    <property type="match status" value="1"/>
</dbReference>
<dbReference type="SMART" id="SM00487">
    <property type="entry name" value="DEXDc"/>
    <property type="match status" value="1"/>
</dbReference>
<dbReference type="InterPro" id="IPR000330">
    <property type="entry name" value="SNF2_N"/>
</dbReference>
<dbReference type="InterPro" id="IPR038718">
    <property type="entry name" value="SNF2-like_sf"/>
</dbReference>
<feature type="compositionally biased region" description="Gly residues" evidence="10">
    <location>
        <begin position="2668"/>
        <end position="2682"/>
    </location>
</feature>
<dbReference type="Gene3D" id="3.40.50.10810">
    <property type="entry name" value="Tandem AAA-ATPase domain"/>
    <property type="match status" value="1"/>
</dbReference>
<feature type="compositionally biased region" description="Basic and acidic residues" evidence="10">
    <location>
        <begin position="999"/>
        <end position="1012"/>
    </location>
</feature>
<feature type="compositionally biased region" description="Polar residues" evidence="10">
    <location>
        <begin position="2723"/>
        <end position="2735"/>
    </location>
</feature>
<feature type="compositionally biased region" description="Basic and acidic residues" evidence="10">
    <location>
        <begin position="1584"/>
        <end position="1594"/>
    </location>
</feature>
<name>A0A182P3A1_9DIPT</name>
<feature type="compositionally biased region" description="Low complexity" evidence="10">
    <location>
        <begin position="987"/>
        <end position="997"/>
    </location>
</feature>
<dbReference type="SMART" id="SM00298">
    <property type="entry name" value="CHROMO"/>
    <property type="match status" value="1"/>
</dbReference>
<dbReference type="SUPFAM" id="SSF52540">
    <property type="entry name" value="P-loop containing nucleoside triphosphate hydrolases"/>
    <property type="match status" value="2"/>
</dbReference>
<feature type="compositionally biased region" description="Polar residues" evidence="10">
    <location>
        <begin position="957"/>
        <end position="967"/>
    </location>
</feature>
<feature type="compositionally biased region" description="Low complexity" evidence="10">
    <location>
        <begin position="200"/>
        <end position="229"/>
    </location>
</feature>
<dbReference type="GO" id="GO:0016887">
    <property type="term" value="F:ATP hydrolysis activity"/>
    <property type="evidence" value="ECO:0007669"/>
    <property type="project" value="TreeGrafter"/>
</dbReference>
<dbReference type="PANTHER" id="PTHR45623:SF11">
    <property type="entry name" value="KISMET, ISOFORM C"/>
    <property type="match status" value="1"/>
</dbReference>
<feature type="compositionally biased region" description="Polar residues" evidence="10">
    <location>
        <begin position="402"/>
        <end position="421"/>
    </location>
</feature>
<evidence type="ECO:0000256" key="9">
    <source>
        <dbReference type="ARBA" id="ARBA00023242"/>
    </source>
</evidence>
<dbReference type="Gene3D" id="1.10.10.60">
    <property type="entry name" value="Homeodomain-like"/>
    <property type="match status" value="1"/>
</dbReference>